<dbReference type="OMA" id="IQPAFRL"/>
<evidence type="ECO:0000256" key="5">
    <source>
        <dbReference type="ARBA" id="ARBA00022723"/>
    </source>
</evidence>
<dbReference type="InterPro" id="IPR002403">
    <property type="entry name" value="Cyt_P450_E_grp-IV"/>
</dbReference>
<feature type="transmembrane region" description="Helical" evidence="10">
    <location>
        <begin position="6"/>
        <end position="26"/>
    </location>
</feature>
<dbReference type="Proteomes" id="UP000030653">
    <property type="component" value="Unassembled WGS sequence"/>
</dbReference>
<dbReference type="GO" id="GO:0020037">
    <property type="term" value="F:heme binding"/>
    <property type="evidence" value="ECO:0007669"/>
    <property type="project" value="InterPro"/>
</dbReference>
<evidence type="ECO:0000256" key="4">
    <source>
        <dbReference type="ARBA" id="ARBA00022617"/>
    </source>
</evidence>
<evidence type="ECO:0000256" key="9">
    <source>
        <dbReference type="PIRSR" id="PIRSR602403-1"/>
    </source>
</evidence>
<keyword evidence="10" id="KW-1133">Transmembrane helix</keyword>
<dbReference type="PANTHER" id="PTHR24305:SF166">
    <property type="entry name" value="CYTOCHROME P450 12A4, MITOCHONDRIAL-RELATED"/>
    <property type="match status" value="1"/>
</dbReference>
<dbReference type="HOGENOM" id="CLU_001570_5_11_1"/>
<dbReference type="GO" id="GO:0004497">
    <property type="term" value="F:monooxygenase activity"/>
    <property type="evidence" value="ECO:0007669"/>
    <property type="project" value="UniProtKB-KW"/>
</dbReference>
<evidence type="ECO:0000256" key="3">
    <source>
        <dbReference type="ARBA" id="ARBA00010617"/>
    </source>
</evidence>
<keyword evidence="4 9" id="KW-0349">Heme</keyword>
<evidence type="ECO:0000256" key="1">
    <source>
        <dbReference type="ARBA" id="ARBA00001971"/>
    </source>
</evidence>
<reference evidence="11 12" key="1">
    <citation type="journal article" date="2012" name="Science">
        <title>The Paleozoic origin of enzymatic lignin decomposition reconstructed from 31 fungal genomes.</title>
        <authorList>
            <person name="Floudas D."/>
            <person name="Binder M."/>
            <person name="Riley R."/>
            <person name="Barry K."/>
            <person name="Blanchette R.A."/>
            <person name="Henrissat B."/>
            <person name="Martinez A.T."/>
            <person name="Otillar R."/>
            <person name="Spatafora J.W."/>
            <person name="Yadav J.S."/>
            <person name="Aerts A."/>
            <person name="Benoit I."/>
            <person name="Boyd A."/>
            <person name="Carlson A."/>
            <person name="Copeland A."/>
            <person name="Coutinho P.M."/>
            <person name="de Vries R.P."/>
            <person name="Ferreira P."/>
            <person name="Findley K."/>
            <person name="Foster B."/>
            <person name="Gaskell J."/>
            <person name="Glotzer D."/>
            <person name="Gorecki P."/>
            <person name="Heitman J."/>
            <person name="Hesse C."/>
            <person name="Hori C."/>
            <person name="Igarashi K."/>
            <person name="Jurgens J.A."/>
            <person name="Kallen N."/>
            <person name="Kersten P."/>
            <person name="Kohler A."/>
            <person name="Kuees U."/>
            <person name="Kumar T.K.A."/>
            <person name="Kuo A."/>
            <person name="LaButti K."/>
            <person name="Larrondo L.F."/>
            <person name="Lindquist E."/>
            <person name="Ling A."/>
            <person name="Lombard V."/>
            <person name="Lucas S."/>
            <person name="Lundell T."/>
            <person name="Martin R."/>
            <person name="McLaughlin D.J."/>
            <person name="Morgenstern I."/>
            <person name="Morin E."/>
            <person name="Murat C."/>
            <person name="Nagy L.G."/>
            <person name="Nolan M."/>
            <person name="Ohm R.A."/>
            <person name="Patyshakuliyeva A."/>
            <person name="Rokas A."/>
            <person name="Ruiz-Duenas F.J."/>
            <person name="Sabat G."/>
            <person name="Salamov A."/>
            <person name="Samejima M."/>
            <person name="Schmutz J."/>
            <person name="Slot J.C."/>
            <person name="St John F."/>
            <person name="Stenlid J."/>
            <person name="Sun H."/>
            <person name="Sun S."/>
            <person name="Syed K."/>
            <person name="Tsang A."/>
            <person name="Wiebenga A."/>
            <person name="Young D."/>
            <person name="Pisabarro A."/>
            <person name="Eastwood D.C."/>
            <person name="Martin F."/>
            <person name="Cullen D."/>
            <person name="Grigoriev I.V."/>
            <person name="Hibbett D.S."/>
        </authorList>
    </citation>
    <scope>NUCLEOTIDE SEQUENCE [LARGE SCALE GENOMIC DNA]</scope>
    <source>
        <strain evidence="11 12">DJM-731 SS1</strain>
    </source>
</reference>
<name>M5GBY1_DACPD</name>
<dbReference type="InterPro" id="IPR050121">
    <property type="entry name" value="Cytochrome_P450_monoxygenase"/>
</dbReference>
<keyword evidence="6" id="KW-0560">Oxidoreductase</keyword>
<comment type="pathway">
    <text evidence="2">Secondary metabolite biosynthesis.</text>
</comment>
<feature type="binding site" description="axial binding residue" evidence="9">
    <location>
        <position position="473"/>
    </location>
    <ligand>
        <name>heme</name>
        <dbReference type="ChEBI" id="CHEBI:30413"/>
    </ligand>
    <ligandPart>
        <name>Fe</name>
        <dbReference type="ChEBI" id="CHEBI:18248"/>
    </ligandPart>
</feature>
<protein>
    <submittedName>
        <fullName evidence="11">Cytochrome P450</fullName>
    </submittedName>
</protein>
<evidence type="ECO:0000256" key="10">
    <source>
        <dbReference type="SAM" id="Phobius"/>
    </source>
</evidence>
<proteinExistence type="inferred from homology"/>
<keyword evidence="7 9" id="KW-0408">Iron</keyword>
<keyword evidence="5 9" id="KW-0479">Metal-binding</keyword>
<evidence type="ECO:0000313" key="12">
    <source>
        <dbReference type="Proteomes" id="UP000030653"/>
    </source>
</evidence>
<keyword evidence="8" id="KW-0503">Monooxygenase</keyword>
<dbReference type="OrthoDB" id="1470350at2759"/>
<dbReference type="InterPro" id="IPR001128">
    <property type="entry name" value="Cyt_P450"/>
</dbReference>
<organism evidence="11 12">
    <name type="scientific">Dacryopinax primogenitus (strain DJM 731)</name>
    <name type="common">Brown rot fungus</name>
    <dbReference type="NCBI Taxonomy" id="1858805"/>
    <lineage>
        <taxon>Eukaryota</taxon>
        <taxon>Fungi</taxon>
        <taxon>Dikarya</taxon>
        <taxon>Basidiomycota</taxon>
        <taxon>Agaricomycotina</taxon>
        <taxon>Dacrymycetes</taxon>
        <taxon>Dacrymycetales</taxon>
        <taxon>Dacrymycetaceae</taxon>
        <taxon>Dacryopinax</taxon>
    </lineage>
</organism>
<dbReference type="GO" id="GO:0016705">
    <property type="term" value="F:oxidoreductase activity, acting on paired donors, with incorporation or reduction of molecular oxygen"/>
    <property type="evidence" value="ECO:0007669"/>
    <property type="project" value="InterPro"/>
</dbReference>
<keyword evidence="12" id="KW-1185">Reference proteome</keyword>
<dbReference type="Gene3D" id="1.10.630.10">
    <property type="entry name" value="Cytochrome P450"/>
    <property type="match status" value="1"/>
</dbReference>
<evidence type="ECO:0000256" key="6">
    <source>
        <dbReference type="ARBA" id="ARBA00023002"/>
    </source>
</evidence>
<accession>M5GBY1</accession>
<dbReference type="GO" id="GO:0005506">
    <property type="term" value="F:iron ion binding"/>
    <property type="evidence" value="ECO:0007669"/>
    <property type="project" value="InterPro"/>
</dbReference>
<dbReference type="Pfam" id="PF00067">
    <property type="entry name" value="p450"/>
    <property type="match status" value="1"/>
</dbReference>
<sequence length="533" mass="59865">MELLHPYSVFDVVAVSVCASLVFAMIRRLFLRSKVTILSGPKRPNWLWGYNRMLISGTSGDYFEDWQKQYGDVYRIPTAAGAERTVIMDSRAIGYILNTNAYNFVRHEGNRRSIRRMLGGGILTVEGKCFQAINVNYSHHEHRKAMSPGFTIASIRFFTTIFTDATHKVREQWLAKMADSKDKEIVLDIEHWMNAISFESIGEAGFSHDFDCINDEVSTIGTAFTSLGSTSGNLASAIVLALVQAFPIVASLPLARNKAMDNLHFLMQDVAKSVTKERKTMSSEVSDDRRSLVASIIKAENRNLSEDEVIAQINTLLLAGFETTSTTMAWCLHELSINPRVQNKLREEIMRFPAATHEQLATQMPYLNAVVQETLRTHPAVVENHRVTMKDDSIPLQRPIKLANGKTVDHIEVSAGMGLIIPIEAMNKSSAFWGPDSHEFKPERWLENELPKKVTEIQGFHHLLTFIDGPRNCIGKNFAVAEFKAAMSVIISSFAFAPLTDGSDIQRVRTLVQRVRNKGYDGLLLRVSRVEDD</sequence>
<dbReference type="GeneID" id="63682748"/>
<evidence type="ECO:0000313" key="11">
    <source>
        <dbReference type="EMBL" id="EJU05965.1"/>
    </source>
</evidence>
<dbReference type="EMBL" id="JH795855">
    <property type="protein sequence ID" value="EJU05965.1"/>
    <property type="molecule type" value="Genomic_DNA"/>
</dbReference>
<dbReference type="PRINTS" id="PR00385">
    <property type="entry name" value="P450"/>
</dbReference>
<dbReference type="SUPFAM" id="SSF48264">
    <property type="entry name" value="Cytochrome P450"/>
    <property type="match status" value="1"/>
</dbReference>
<evidence type="ECO:0000256" key="2">
    <source>
        <dbReference type="ARBA" id="ARBA00005179"/>
    </source>
</evidence>
<comment type="similarity">
    <text evidence="3">Belongs to the cytochrome P450 family.</text>
</comment>
<dbReference type="PRINTS" id="PR00465">
    <property type="entry name" value="EP450IV"/>
</dbReference>
<evidence type="ECO:0000256" key="8">
    <source>
        <dbReference type="ARBA" id="ARBA00023033"/>
    </source>
</evidence>
<evidence type="ECO:0000256" key="7">
    <source>
        <dbReference type="ARBA" id="ARBA00023004"/>
    </source>
</evidence>
<dbReference type="RefSeq" id="XP_040632859.1">
    <property type="nucleotide sequence ID" value="XM_040767686.1"/>
</dbReference>
<dbReference type="PANTHER" id="PTHR24305">
    <property type="entry name" value="CYTOCHROME P450"/>
    <property type="match status" value="1"/>
</dbReference>
<dbReference type="STRING" id="1858805.M5GBY1"/>
<keyword evidence="10" id="KW-0812">Transmembrane</keyword>
<dbReference type="InterPro" id="IPR036396">
    <property type="entry name" value="Cyt_P450_sf"/>
</dbReference>
<gene>
    <name evidence="11" type="ORF">DACRYDRAFT_102925</name>
</gene>
<keyword evidence="10" id="KW-0472">Membrane</keyword>
<comment type="cofactor">
    <cofactor evidence="1 9">
        <name>heme</name>
        <dbReference type="ChEBI" id="CHEBI:30413"/>
    </cofactor>
</comment>
<dbReference type="AlphaFoldDB" id="M5GBY1"/>